<evidence type="ECO:0000313" key="1">
    <source>
        <dbReference type="EMBL" id="TFF25177.1"/>
    </source>
</evidence>
<dbReference type="OrthoDB" id="7207000at2"/>
<keyword evidence="2" id="KW-1185">Reference proteome</keyword>
<sequence length="398" mass="44737">MRPLTCLARGWNCRTPSIVIGFSSWRASDEDWRRRLLATPDAAEQDKTSMLFLVSGMPSAYSRFGFMTVRAIAQAVHGGIDAMQFARLEKFYQAYKNRKKDGFVAFINPGDQRIPKLLQQTQSKVVLFDDDLSHAVATVMARQKKEFRSAMRVAIMASTNVAIFSRMTSAVVYPQPGPNALLLPFIQSLAWFHGVEPDSELVEKVRVFLDLGAITPRTTIREALRSYSSEFDDVDGILDGLDAQELEILQTLRQSYPGCLNPESRVPMRWPARALFDPIHRDMPLETPIQMLGKARMLASGPAYHLPPGEWIAQVVIEVNGNFSQNKLSMQILEDKKVRGELDLDLPAKGRLALTQAFVVEDPSKQISFAFEMKEGAIEGEFSVESLQLRNIRQIEAI</sequence>
<dbReference type="AlphaFoldDB" id="A0A4Y8RR64"/>
<reference evidence="1 2" key="1">
    <citation type="submission" date="2019-03" db="EMBL/GenBank/DDBJ databases">
        <title>Jiella endophytica sp. nov., a novel endophytic bacterium isolated from root of Ficus microcarpa Linn. f.</title>
        <authorList>
            <person name="Tuo L."/>
        </authorList>
    </citation>
    <scope>NUCLEOTIDE SEQUENCE [LARGE SCALE GENOMIC DNA]</scope>
    <source>
        <strain evidence="1 2">CBS5Q-3</strain>
    </source>
</reference>
<proteinExistence type="predicted"/>
<evidence type="ECO:0000313" key="2">
    <source>
        <dbReference type="Proteomes" id="UP000298179"/>
    </source>
</evidence>
<protein>
    <submittedName>
        <fullName evidence="1">Uncharacterized protein</fullName>
    </submittedName>
</protein>
<dbReference type="EMBL" id="SOZD01000002">
    <property type="protein sequence ID" value="TFF25177.1"/>
    <property type="molecule type" value="Genomic_DNA"/>
</dbReference>
<comment type="caution">
    <text evidence="1">The sequence shown here is derived from an EMBL/GenBank/DDBJ whole genome shotgun (WGS) entry which is preliminary data.</text>
</comment>
<dbReference type="RefSeq" id="WP_134761347.1">
    <property type="nucleotide sequence ID" value="NZ_SOZD01000002.1"/>
</dbReference>
<organism evidence="1 2">
    <name type="scientific">Jiella endophytica</name>
    <dbReference type="NCBI Taxonomy" id="2558362"/>
    <lineage>
        <taxon>Bacteria</taxon>
        <taxon>Pseudomonadati</taxon>
        <taxon>Pseudomonadota</taxon>
        <taxon>Alphaproteobacteria</taxon>
        <taxon>Hyphomicrobiales</taxon>
        <taxon>Aurantimonadaceae</taxon>
        <taxon>Jiella</taxon>
    </lineage>
</organism>
<gene>
    <name evidence="1" type="ORF">E3C22_07290</name>
</gene>
<dbReference type="Proteomes" id="UP000298179">
    <property type="component" value="Unassembled WGS sequence"/>
</dbReference>
<accession>A0A4Y8RR64</accession>
<name>A0A4Y8RR64_9HYPH</name>